<dbReference type="RefSeq" id="WP_232061258.1">
    <property type="nucleotide sequence ID" value="NZ_AP022822.1"/>
</dbReference>
<dbReference type="KEGG" id="esg:EsVE80_05410"/>
<reference evidence="1 2" key="1">
    <citation type="submission" date="2020-02" db="EMBL/GenBank/DDBJ databases">
        <title>Characterization of vanA genotype vancomycin-resistant Enterococcus saigonensis VE80.</title>
        <authorList>
            <person name="Harada T."/>
            <person name="Motooka D."/>
            <person name="Nakamura S."/>
            <person name="Yamamoto Y."/>
            <person name="Kawahara R."/>
            <person name="Kawatsu K."/>
        </authorList>
    </citation>
    <scope>NUCLEOTIDE SEQUENCE [LARGE SCALE GENOMIC DNA]</scope>
    <source>
        <strain evidence="1 2">VE80</strain>
    </source>
</reference>
<evidence type="ECO:0000313" key="1">
    <source>
        <dbReference type="EMBL" id="BCA85018.1"/>
    </source>
</evidence>
<dbReference type="AlphaFoldDB" id="A0A679I635"/>
<proteinExistence type="predicted"/>
<accession>A0A679I635</accession>
<dbReference type="Proteomes" id="UP000502998">
    <property type="component" value="Chromosome"/>
</dbReference>
<keyword evidence="2" id="KW-1185">Reference proteome</keyword>
<evidence type="ECO:0000313" key="2">
    <source>
        <dbReference type="Proteomes" id="UP000502998"/>
    </source>
</evidence>
<organism evidence="1 2">
    <name type="scientific">Enterococcus saigonensis</name>
    <dbReference type="NCBI Taxonomy" id="1805431"/>
    <lineage>
        <taxon>Bacteria</taxon>
        <taxon>Bacillati</taxon>
        <taxon>Bacillota</taxon>
        <taxon>Bacilli</taxon>
        <taxon>Lactobacillales</taxon>
        <taxon>Enterococcaceae</taxon>
        <taxon>Enterococcus</taxon>
    </lineage>
</organism>
<sequence length="52" mass="5906">MIPKPVILDISEWQLPEAIDYGKLAKNIDGQLYGCNMGPSTEIYILKRILEN</sequence>
<gene>
    <name evidence="1" type="ORF">EsVE80_05410</name>
</gene>
<dbReference type="EMBL" id="AP022822">
    <property type="protein sequence ID" value="BCA85018.1"/>
    <property type="molecule type" value="Genomic_DNA"/>
</dbReference>
<name>A0A679I635_9ENTE</name>
<protein>
    <submittedName>
        <fullName evidence="1">Uncharacterized protein</fullName>
    </submittedName>
</protein>